<dbReference type="AlphaFoldDB" id="O67796"/>
<dbReference type="eggNOG" id="COG1729">
    <property type="taxonomic scope" value="Bacteria"/>
</dbReference>
<dbReference type="Pfam" id="PF13181">
    <property type="entry name" value="TPR_8"/>
    <property type="match status" value="1"/>
</dbReference>
<dbReference type="PANTHER" id="PTHR12558">
    <property type="entry name" value="CELL DIVISION CYCLE 16,23,27"/>
    <property type="match status" value="1"/>
</dbReference>
<evidence type="ECO:0000313" key="2">
    <source>
        <dbReference type="EMBL" id="AAC07758.1"/>
    </source>
</evidence>
<proteinExistence type="predicted"/>
<dbReference type="KEGG" id="aae:aq_1989"/>
<feature type="repeat" description="TPR" evidence="1">
    <location>
        <begin position="497"/>
        <end position="530"/>
    </location>
</feature>
<accession>O67796</accession>
<protein>
    <recommendedName>
        <fullName evidence="4">Tetratricopeptide repeat protein</fullName>
    </recommendedName>
</protein>
<gene>
    <name evidence="2" type="ordered locus">aq_1989</name>
</gene>
<dbReference type="PANTHER" id="PTHR12558:SF47">
    <property type="entry name" value="LIPOPOLYSACCHARIDE ASSEMBLY PROTEIN B"/>
    <property type="match status" value="1"/>
</dbReference>
<dbReference type="Pfam" id="PF13174">
    <property type="entry name" value="TPR_6"/>
    <property type="match status" value="1"/>
</dbReference>
<dbReference type="EMBL" id="AE000657">
    <property type="protein sequence ID" value="AAC07758.1"/>
    <property type="molecule type" value="Genomic_DNA"/>
</dbReference>
<dbReference type="RefSeq" id="WP_010881301.1">
    <property type="nucleotide sequence ID" value="NC_000918.1"/>
</dbReference>
<dbReference type="PIR" id="H70470">
    <property type="entry name" value="H70470"/>
</dbReference>
<dbReference type="InterPro" id="IPR019734">
    <property type="entry name" value="TPR_rpt"/>
</dbReference>
<dbReference type="eggNOG" id="COG0457">
    <property type="taxonomic scope" value="Bacteria"/>
</dbReference>
<name>O67796_AQUAE</name>
<evidence type="ECO:0000256" key="1">
    <source>
        <dbReference type="PROSITE-ProRule" id="PRU00339"/>
    </source>
</evidence>
<evidence type="ECO:0008006" key="4">
    <source>
        <dbReference type="Google" id="ProtNLM"/>
    </source>
</evidence>
<evidence type="ECO:0000313" key="3">
    <source>
        <dbReference type="Proteomes" id="UP000000798"/>
    </source>
</evidence>
<dbReference type="HOGENOM" id="CLU_334544_0_0_0"/>
<dbReference type="OrthoDB" id="8292at2"/>
<dbReference type="Proteomes" id="UP000000798">
    <property type="component" value="Chromosome"/>
</dbReference>
<keyword evidence="1" id="KW-0802">TPR repeat</keyword>
<dbReference type="SMART" id="SM00028">
    <property type="entry name" value="TPR"/>
    <property type="match status" value="6"/>
</dbReference>
<dbReference type="InterPro" id="IPR011990">
    <property type="entry name" value="TPR-like_helical_dom_sf"/>
</dbReference>
<dbReference type="InParanoid" id="O67796"/>
<dbReference type="STRING" id="224324.aq_1989"/>
<organism evidence="2 3">
    <name type="scientific">Aquifex aeolicus (strain VF5)</name>
    <dbReference type="NCBI Taxonomy" id="224324"/>
    <lineage>
        <taxon>Bacteria</taxon>
        <taxon>Pseudomonadati</taxon>
        <taxon>Aquificota</taxon>
        <taxon>Aquificia</taxon>
        <taxon>Aquificales</taxon>
        <taxon>Aquificaceae</taxon>
        <taxon>Aquifex</taxon>
    </lineage>
</organism>
<dbReference type="Pfam" id="PF14559">
    <property type="entry name" value="TPR_19"/>
    <property type="match status" value="1"/>
</dbReference>
<dbReference type="SUPFAM" id="SSF48452">
    <property type="entry name" value="TPR-like"/>
    <property type="match status" value="2"/>
</dbReference>
<reference evidence="2 3" key="1">
    <citation type="journal article" date="1998" name="Nature">
        <title>The complete genome of the hyperthermophilic bacterium Aquifex aeolicus.</title>
        <authorList>
            <person name="Deckert G."/>
            <person name="Warren P.V."/>
            <person name="Gaasterland T."/>
            <person name="Young W.G."/>
            <person name="Lenox A.L."/>
            <person name="Graham D.E."/>
            <person name="Overbeek R."/>
            <person name="Snead M.A."/>
            <person name="Keller M."/>
            <person name="Aujay M."/>
            <person name="Huber R."/>
            <person name="Feldman R.A."/>
            <person name="Short J.M."/>
            <person name="Olson G.J."/>
            <person name="Swanson R.V."/>
        </authorList>
    </citation>
    <scope>NUCLEOTIDE SEQUENCE [LARGE SCALE GENOMIC DNA]</scope>
    <source>
        <strain evidence="2 3">VF5</strain>
    </source>
</reference>
<keyword evidence="3" id="KW-1185">Reference proteome</keyword>
<dbReference type="Gene3D" id="1.25.40.10">
    <property type="entry name" value="Tetratricopeptide repeat domain"/>
    <property type="match status" value="4"/>
</dbReference>
<dbReference type="PROSITE" id="PS50005">
    <property type="entry name" value="TPR"/>
    <property type="match status" value="1"/>
</dbReference>
<dbReference type="EnsemblBacteria" id="AAC07758">
    <property type="protein sequence ID" value="AAC07758"/>
    <property type="gene ID" value="aq_1989"/>
</dbReference>
<sequence length="853" mass="99500">MLKPIKLFSLLLLIPLLLFSEELQKELTVKVKVKDIIKVEKPPYIPPDKLSFRKREVILQNIIGKVLEPPKEIEEAELYVPKEGGCGAPKDVNLYKNAVEAYKKGNLFASEKYLKDLISIPNSPYTNAGKYILGLVYVKKGKKEEALKLFEEACNTAHMYTMPSCESFFALYFQLFEKPYPTEEPLLWKYVYMIRESGIIPKKEIQNCQRYTFKKYCAYVNDFIAGRPNLDYLISTKVRRAIKLFNWGRLEEAKKILLEFKDKLIPYRDVVLYYLALIALNEGKTKEALDYAVILETLNPELAKSVYLSLFLKDHSLADFVYRKTGEKWVLEYAGVKAYNGGNYRKALEYFEKAGKWKYAVYAALKLKDYEKAYEILKNVKDRDREYYRLLLEVLYSTDMEDEFLKTLEEIAGKYPKLYKEYYGWYLFKKGNWLEAEKYFDNPYYKAVAYFNAGDYEKVLELLKDDNSYEARVLKAKAAISLGKGELARKFLYNETPEEVYLTGLSYFIDGEYEKAIPYFEKLTQNEEYRLKALLKLADSYYNLGQKEKARAIYTLILSKYSQNPEAKEALLGVAQIEIEAPTKELEKIVKDFEEKYPNSPLLPELKLQLARIYAKEGRKVEAQFILRKLVNNPEYRDRASLLLADVVDNPSEKERILINLLKSKDKAVAEEAFAKLVTFYEERGNLLKLARLLEKRSDPEKVKAIQIYLKLGRIKEAERLFNRLIKKYPESEELKEVALKLYEKTKKRKYLFIAYKSAKPEVALSAAYYLGNEYKGEDDKKALEYFLEVVLSEKKDLPFYKRAVLESTTLLKSFGAKKDASCILKRLEGLKLEKWEEERVLELKKGLPECGG</sequence>